<organism evidence="4">
    <name type="scientific">Capitella teleta</name>
    <name type="common">Polychaete worm</name>
    <dbReference type="NCBI Taxonomy" id="283909"/>
    <lineage>
        <taxon>Eukaryota</taxon>
        <taxon>Metazoa</taxon>
        <taxon>Spiralia</taxon>
        <taxon>Lophotrochozoa</taxon>
        <taxon>Annelida</taxon>
        <taxon>Polychaeta</taxon>
        <taxon>Sedentaria</taxon>
        <taxon>Scolecida</taxon>
        <taxon>Capitellidae</taxon>
        <taxon>Capitella</taxon>
    </lineage>
</organism>
<dbReference type="PRINTS" id="PR00080">
    <property type="entry name" value="SDRFAMILY"/>
</dbReference>
<evidence type="ECO:0000256" key="3">
    <source>
        <dbReference type="SAM" id="Phobius"/>
    </source>
</evidence>
<dbReference type="OrthoDB" id="191139at2759"/>
<reference evidence="6" key="1">
    <citation type="submission" date="2012-12" db="EMBL/GenBank/DDBJ databases">
        <authorList>
            <person name="Hellsten U."/>
            <person name="Grimwood J."/>
            <person name="Chapman J.A."/>
            <person name="Shapiro H."/>
            <person name="Aerts A."/>
            <person name="Otillar R.P."/>
            <person name="Terry A.Y."/>
            <person name="Boore J.L."/>
            <person name="Simakov O."/>
            <person name="Marletaz F."/>
            <person name="Cho S.-J."/>
            <person name="Edsinger-Gonzales E."/>
            <person name="Havlak P."/>
            <person name="Kuo D.-H."/>
            <person name="Larsson T."/>
            <person name="Lv J."/>
            <person name="Arendt D."/>
            <person name="Savage R."/>
            <person name="Osoegawa K."/>
            <person name="de Jong P."/>
            <person name="Lindberg D.R."/>
            <person name="Seaver E.C."/>
            <person name="Weisblat D.A."/>
            <person name="Putnam N.H."/>
            <person name="Grigoriev I.V."/>
            <person name="Rokhsar D.S."/>
        </authorList>
    </citation>
    <scope>NUCLEOTIDE SEQUENCE</scope>
    <source>
        <strain evidence="6">I ESC-2004</strain>
    </source>
</reference>
<evidence type="ECO:0000256" key="1">
    <source>
        <dbReference type="ARBA" id="ARBA00023002"/>
    </source>
</evidence>
<keyword evidence="3" id="KW-0472">Membrane</keyword>
<sequence length="346" mass="38659">MRKKAKFQVGVRGAMLGTMGFSAVLTIYGLKAKFSFGSSVYEGKERLEGKTVIVTGANSGIGKSTATELLRRGGRLIMACRDVDKCEEARREIMEITSQNNVVCRKLDLASLDSVRQFADNINKTEDRVDILVNNAGVMGIKERIETEDGFEMHAAVNYFGPFLLTHLLLDKLKASAPSRIINVMSPTYKANHINFSDINFKDSYNASKAYGRSKAALASFNLKMAELLDNTGVTTYAPMPGVVDTNLKRHQITSPWKQFVSKFTSWLQKTPESGSQTVLFCALNPLISDQSGFPYRECQREDNEGSVNRQLPRERLYLTSLVWTGLKDADEAKREFDEMQEMAKS</sequence>
<proteinExistence type="inferred from homology"/>
<comment type="similarity">
    <text evidence="2">Belongs to the short-chain dehydrogenases/reductases (SDR) family.</text>
</comment>
<evidence type="ECO:0000313" key="5">
    <source>
        <dbReference type="EnsemblMetazoa" id="CapteP201604"/>
    </source>
</evidence>
<dbReference type="InterPro" id="IPR036291">
    <property type="entry name" value="NAD(P)-bd_dom_sf"/>
</dbReference>
<evidence type="ECO:0000313" key="6">
    <source>
        <dbReference type="Proteomes" id="UP000014760"/>
    </source>
</evidence>
<dbReference type="EMBL" id="AMQN01005365">
    <property type="status" value="NOT_ANNOTATED_CDS"/>
    <property type="molecule type" value="Genomic_DNA"/>
</dbReference>
<evidence type="ECO:0000256" key="2">
    <source>
        <dbReference type="RuleBase" id="RU000363"/>
    </source>
</evidence>
<dbReference type="PANTHER" id="PTHR43157">
    <property type="entry name" value="PHOSPHATIDYLINOSITOL-GLYCAN BIOSYNTHESIS CLASS F PROTEIN-RELATED"/>
    <property type="match status" value="1"/>
</dbReference>
<keyword evidence="3" id="KW-1133">Transmembrane helix</keyword>
<gene>
    <name evidence="4" type="ORF">CAPTEDRAFT_201604</name>
</gene>
<dbReference type="EnsemblMetazoa" id="CapteT201604">
    <property type="protein sequence ID" value="CapteP201604"/>
    <property type="gene ID" value="CapteG201604"/>
</dbReference>
<evidence type="ECO:0000313" key="4">
    <source>
        <dbReference type="EMBL" id="ELU12558.1"/>
    </source>
</evidence>
<dbReference type="EMBL" id="KB295847">
    <property type="protein sequence ID" value="ELU12558.1"/>
    <property type="molecule type" value="Genomic_DNA"/>
</dbReference>
<dbReference type="SUPFAM" id="SSF51735">
    <property type="entry name" value="NAD(P)-binding Rossmann-fold domains"/>
    <property type="match status" value="1"/>
</dbReference>
<feature type="transmembrane region" description="Helical" evidence="3">
    <location>
        <begin position="9"/>
        <end position="30"/>
    </location>
</feature>
<dbReference type="Gene3D" id="3.40.50.720">
    <property type="entry name" value="NAD(P)-binding Rossmann-like Domain"/>
    <property type="match status" value="1"/>
</dbReference>
<dbReference type="STRING" id="283909.R7V131"/>
<reference evidence="4 6" key="2">
    <citation type="journal article" date="2013" name="Nature">
        <title>Insights into bilaterian evolution from three spiralian genomes.</title>
        <authorList>
            <person name="Simakov O."/>
            <person name="Marletaz F."/>
            <person name="Cho S.J."/>
            <person name="Edsinger-Gonzales E."/>
            <person name="Havlak P."/>
            <person name="Hellsten U."/>
            <person name="Kuo D.H."/>
            <person name="Larsson T."/>
            <person name="Lv J."/>
            <person name="Arendt D."/>
            <person name="Savage R."/>
            <person name="Osoegawa K."/>
            <person name="de Jong P."/>
            <person name="Grimwood J."/>
            <person name="Chapman J.A."/>
            <person name="Shapiro H."/>
            <person name="Aerts A."/>
            <person name="Otillar R.P."/>
            <person name="Terry A.Y."/>
            <person name="Boore J.L."/>
            <person name="Grigoriev I.V."/>
            <person name="Lindberg D.R."/>
            <person name="Seaver E.C."/>
            <person name="Weisblat D.A."/>
            <person name="Putnam N.H."/>
            <person name="Rokhsar D.S."/>
        </authorList>
    </citation>
    <scope>NUCLEOTIDE SEQUENCE</scope>
    <source>
        <strain evidence="4 6">I ESC-2004</strain>
    </source>
</reference>
<reference evidence="5" key="3">
    <citation type="submission" date="2015-06" db="UniProtKB">
        <authorList>
            <consortium name="EnsemblMetazoa"/>
        </authorList>
    </citation>
    <scope>IDENTIFICATION</scope>
</reference>
<dbReference type="PRINTS" id="PR00081">
    <property type="entry name" value="GDHRDH"/>
</dbReference>
<dbReference type="Pfam" id="PF00106">
    <property type="entry name" value="adh_short"/>
    <property type="match status" value="1"/>
</dbReference>
<dbReference type="AlphaFoldDB" id="R7V131"/>
<keyword evidence="1" id="KW-0560">Oxidoreductase</keyword>
<keyword evidence="3" id="KW-0812">Transmembrane</keyword>
<name>R7V131_CAPTE</name>
<accession>R7V131</accession>
<dbReference type="FunCoup" id="R7V131">
    <property type="interactions" value="280"/>
</dbReference>
<dbReference type="PANTHER" id="PTHR43157:SF31">
    <property type="entry name" value="PHOSPHATIDYLINOSITOL-GLYCAN BIOSYNTHESIS CLASS F PROTEIN"/>
    <property type="match status" value="1"/>
</dbReference>
<protein>
    <submittedName>
        <fullName evidence="4 5">Uncharacterized protein</fullName>
    </submittedName>
</protein>
<dbReference type="OMA" id="EGIWSKY"/>
<keyword evidence="6" id="KW-1185">Reference proteome</keyword>
<dbReference type="HOGENOM" id="CLU_010194_44_5_1"/>
<dbReference type="InterPro" id="IPR002347">
    <property type="entry name" value="SDR_fam"/>
</dbReference>
<dbReference type="GO" id="GO:0016491">
    <property type="term" value="F:oxidoreductase activity"/>
    <property type="evidence" value="ECO:0007669"/>
    <property type="project" value="UniProtKB-KW"/>
</dbReference>
<dbReference type="Proteomes" id="UP000014760">
    <property type="component" value="Unassembled WGS sequence"/>
</dbReference>